<keyword evidence="9 12" id="KW-0501">Molybdenum cofactor biosynthesis</keyword>
<dbReference type="InterPro" id="IPR013785">
    <property type="entry name" value="Aldolase_TIM"/>
</dbReference>
<dbReference type="GO" id="GO:0006777">
    <property type="term" value="P:Mo-molybdopterin cofactor biosynthetic process"/>
    <property type="evidence" value="ECO:0007669"/>
    <property type="project" value="UniProtKB-UniRule"/>
</dbReference>
<dbReference type="PROSITE" id="PS51918">
    <property type="entry name" value="RADICAL_SAM"/>
    <property type="match status" value="1"/>
</dbReference>
<dbReference type="Proteomes" id="UP000593765">
    <property type="component" value="Chromosome"/>
</dbReference>
<dbReference type="UniPathway" id="UPA00344"/>
<feature type="binding site" evidence="12">
    <location>
        <position position="197"/>
    </location>
    <ligand>
        <name>S-adenosyl-L-methionine</name>
        <dbReference type="ChEBI" id="CHEBI:59789"/>
    </ligand>
</feature>
<protein>
    <recommendedName>
        <fullName evidence="1 12">GTP 3',8-cyclase</fullName>
        <ecNumber evidence="1 12">4.1.99.22</ecNumber>
    </recommendedName>
    <alternativeName>
        <fullName evidence="12">Molybdenum cofactor biosynthesis protein A</fullName>
    </alternativeName>
</protein>
<accession>A0A7M2X496</accession>
<evidence type="ECO:0000313" key="16">
    <source>
        <dbReference type="Proteomes" id="UP000593765"/>
    </source>
</evidence>
<feature type="binding site" evidence="12">
    <location>
        <position position="282"/>
    </location>
    <ligand>
        <name>[4Fe-4S] cluster</name>
        <dbReference type="ChEBI" id="CHEBI:49883"/>
        <label>2</label>
        <note>4Fe-4S-substrate</note>
    </ligand>
</feature>
<feature type="domain" description="Radical SAM core" evidence="14">
    <location>
        <begin position="12"/>
        <end position="241"/>
    </location>
</feature>
<dbReference type="GO" id="GO:0061799">
    <property type="term" value="F:cyclic pyranopterin monophosphate synthase activity"/>
    <property type="evidence" value="ECO:0007669"/>
    <property type="project" value="TreeGrafter"/>
</dbReference>
<dbReference type="KEGG" id="hbs:IPV69_24945"/>
<keyword evidence="3 12" id="KW-0949">S-adenosyl-L-methionine</keyword>
<feature type="binding site" evidence="12">
    <location>
        <position position="21"/>
    </location>
    <ligand>
        <name>GTP</name>
        <dbReference type="ChEBI" id="CHEBI:37565"/>
    </ligand>
</feature>
<dbReference type="InterPro" id="IPR058240">
    <property type="entry name" value="rSAM_sf"/>
</dbReference>
<comment type="pathway">
    <text evidence="12">Cofactor biosynthesis; molybdopterin biosynthesis.</text>
</comment>
<name>A0A7M2X496_9BACT</name>
<dbReference type="GO" id="GO:0005525">
    <property type="term" value="F:GTP binding"/>
    <property type="evidence" value="ECO:0007669"/>
    <property type="project" value="UniProtKB-UniRule"/>
</dbReference>
<dbReference type="InterPro" id="IPR050105">
    <property type="entry name" value="MoCo_biosynth_MoaA/MoaC"/>
</dbReference>
<feature type="binding site" evidence="12">
    <location>
        <position position="35"/>
    </location>
    <ligand>
        <name>[4Fe-4S] cluster</name>
        <dbReference type="ChEBI" id="CHEBI:49883"/>
        <label>1</label>
        <note>4Fe-4S-S-AdoMet</note>
    </ligand>
</feature>
<dbReference type="GO" id="GO:1904047">
    <property type="term" value="F:S-adenosyl-L-methionine binding"/>
    <property type="evidence" value="ECO:0007669"/>
    <property type="project" value="UniProtKB-UniRule"/>
</dbReference>
<keyword evidence="8 12" id="KW-0342">GTP-binding</keyword>
<dbReference type="PANTHER" id="PTHR22960:SF0">
    <property type="entry name" value="MOLYBDENUM COFACTOR BIOSYNTHESIS PROTEIN 1"/>
    <property type="match status" value="1"/>
</dbReference>
<dbReference type="InterPro" id="IPR000385">
    <property type="entry name" value="MoaA_NifB_PqqE_Fe-S-bd_CS"/>
</dbReference>
<keyword evidence="10 12" id="KW-0456">Lyase</keyword>
<dbReference type="SFLD" id="SFLDG01067">
    <property type="entry name" value="SPASM/twitch_domain_containing"/>
    <property type="match status" value="1"/>
</dbReference>
<dbReference type="SFLD" id="SFLDG01386">
    <property type="entry name" value="main_SPASM_domain-containing"/>
    <property type="match status" value="1"/>
</dbReference>
<dbReference type="InterPro" id="IPR007197">
    <property type="entry name" value="rSAM"/>
</dbReference>
<evidence type="ECO:0000256" key="12">
    <source>
        <dbReference type="HAMAP-Rule" id="MF_01225"/>
    </source>
</evidence>
<feature type="binding site" evidence="12">
    <location>
        <position position="285"/>
    </location>
    <ligand>
        <name>[4Fe-4S] cluster</name>
        <dbReference type="ChEBI" id="CHEBI:49883"/>
        <label>2</label>
        <note>4Fe-4S-substrate</note>
    </ligand>
</feature>
<dbReference type="HAMAP" id="MF_01225_B">
    <property type="entry name" value="MoaA_B"/>
    <property type="match status" value="1"/>
</dbReference>
<comment type="catalytic activity">
    <reaction evidence="11 12">
        <text>GTP + AH2 + S-adenosyl-L-methionine = (8S)-3',8-cyclo-7,8-dihydroguanosine 5'-triphosphate + 5'-deoxyadenosine + L-methionine + A + H(+)</text>
        <dbReference type="Rhea" id="RHEA:49576"/>
        <dbReference type="ChEBI" id="CHEBI:13193"/>
        <dbReference type="ChEBI" id="CHEBI:15378"/>
        <dbReference type="ChEBI" id="CHEBI:17319"/>
        <dbReference type="ChEBI" id="CHEBI:17499"/>
        <dbReference type="ChEBI" id="CHEBI:37565"/>
        <dbReference type="ChEBI" id="CHEBI:57844"/>
        <dbReference type="ChEBI" id="CHEBI:59789"/>
        <dbReference type="ChEBI" id="CHEBI:131766"/>
        <dbReference type="EC" id="4.1.99.22"/>
    </reaction>
</comment>
<proteinExistence type="inferred from homology"/>
<reference evidence="15 16" key="1">
    <citation type="submission" date="2020-10" db="EMBL/GenBank/DDBJ databases">
        <title>Wide distribution of Phycisphaera-like planctomycetes from WD2101 soil group in peatlands and genome analysis of the first cultivated representative.</title>
        <authorList>
            <person name="Dedysh S.N."/>
            <person name="Beletsky A.V."/>
            <person name="Ivanova A."/>
            <person name="Kulichevskaya I.S."/>
            <person name="Suzina N.E."/>
            <person name="Philippov D.A."/>
            <person name="Rakitin A.L."/>
            <person name="Mardanov A.V."/>
            <person name="Ravin N.V."/>
        </authorList>
    </citation>
    <scope>NUCLEOTIDE SEQUENCE [LARGE SCALE GENOMIC DNA]</scope>
    <source>
        <strain evidence="15 16">M1803</strain>
    </source>
</reference>
<dbReference type="Pfam" id="PF04055">
    <property type="entry name" value="Radical_SAM"/>
    <property type="match status" value="1"/>
</dbReference>
<dbReference type="SFLD" id="SFLDS00029">
    <property type="entry name" value="Radical_SAM"/>
    <property type="match status" value="1"/>
</dbReference>
<evidence type="ECO:0000256" key="11">
    <source>
        <dbReference type="ARBA" id="ARBA00048697"/>
    </source>
</evidence>
<evidence type="ECO:0000256" key="4">
    <source>
        <dbReference type="ARBA" id="ARBA00022723"/>
    </source>
</evidence>
<feature type="binding site" evidence="12">
    <location>
        <position position="71"/>
    </location>
    <ligand>
        <name>GTP</name>
        <dbReference type="ChEBI" id="CHEBI:37565"/>
    </ligand>
</feature>
<dbReference type="Pfam" id="PF06463">
    <property type="entry name" value="Mob_synth_C"/>
    <property type="match status" value="1"/>
</dbReference>
<evidence type="ECO:0000256" key="8">
    <source>
        <dbReference type="ARBA" id="ARBA00023134"/>
    </source>
</evidence>
<keyword evidence="16" id="KW-1185">Reference proteome</keyword>
<keyword evidence="5 12" id="KW-0547">Nucleotide-binding</keyword>
<evidence type="ECO:0000256" key="2">
    <source>
        <dbReference type="ARBA" id="ARBA00022485"/>
    </source>
</evidence>
<sequence length="355" mass="39074">MRLTDMTPMIDRFSRPISYLRLSVTDRCNFRCVYCMPAEGIKTIPKADILTFEEIARVVEVGVSLGLTKLRLTGGEPTVRADLPVLVRMLREIRGLGEISMTTNAARLAELAGPLRSAGLDRVNISLDTLDRDRAAAIARRDILPEVMAGIEAAIAAGLTPLKFNAVVMRGHNDQDLCDLAAFAHERGAQMRFIEYMPMGDARLDIDDSSTRATMTAAEMRVRLAERFDLVPEPSPTADGKAVPSTGDATPPADLHDPARGWYCRRTGTRVGFITSMSDHFCDTCNRMRLTAEGALRPCLHQDAEVDVRSLLRTGGSDARIADAYRQAAALKWEGHRMTQLVPLYSRREMVAIGG</sequence>
<evidence type="ECO:0000256" key="6">
    <source>
        <dbReference type="ARBA" id="ARBA00023004"/>
    </source>
</evidence>
<dbReference type="SFLD" id="SFLDG01383">
    <property type="entry name" value="cyclic_pyranopterin_phosphate"/>
    <property type="match status" value="1"/>
</dbReference>
<feature type="binding site" evidence="12">
    <location>
        <position position="75"/>
    </location>
    <ligand>
        <name>S-adenosyl-L-methionine</name>
        <dbReference type="ChEBI" id="CHEBI:59789"/>
    </ligand>
</feature>
<dbReference type="PROSITE" id="PS01305">
    <property type="entry name" value="MOAA_NIFB_PQQE"/>
    <property type="match status" value="1"/>
</dbReference>
<evidence type="ECO:0000259" key="14">
    <source>
        <dbReference type="PROSITE" id="PS51918"/>
    </source>
</evidence>
<dbReference type="EC" id="4.1.99.22" evidence="1 12"/>
<dbReference type="PANTHER" id="PTHR22960">
    <property type="entry name" value="MOLYBDOPTERIN COFACTOR SYNTHESIS PROTEIN A"/>
    <property type="match status" value="1"/>
</dbReference>
<evidence type="ECO:0000256" key="9">
    <source>
        <dbReference type="ARBA" id="ARBA00023150"/>
    </source>
</evidence>
<feature type="region of interest" description="Disordered" evidence="13">
    <location>
        <begin position="231"/>
        <end position="254"/>
    </location>
</feature>
<keyword evidence="4 12" id="KW-0479">Metal-binding</keyword>
<evidence type="ECO:0000256" key="1">
    <source>
        <dbReference type="ARBA" id="ARBA00012167"/>
    </source>
</evidence>
<evidence type="ECO:0000256" key="13">
    <source>
        <dbReference type="SAM" id="MobiDB-lite"/>
    </source>
</evidence>
<dbReference type="InterPro" id="IPR013483">
    <property type="entry name" value="MoaA"/>
</dbReference>
<dbReference type="EMBL" id="CP063458">
    <property type="protein sequence ID" value="QOV92543.1"/>
    <property type="molecule type" value="Genomic_DNA"/>
</dbReference>
<feature type="binding site" evidence="12">
    <location>
        <position position="28"/>
    </location>
    <ligand>
        <name>[4Fe-4S] cluster</name>
        <dbReference type="ChEBI" id="CHEBI:49883"/>
        <label>1</label>
        <note>4Fe-4S-S-AdoMet</note>
    </ligand>
</feature>
<evidence type="ECO:0000256" key="10">
    <source>
        <dbReference type="ARBA" id="ARBA00023239"/>
    </source>
</evidence>
<feature type="binding site" evidence="12">
    <location>
        <position position="126"/>
    </location>
    <ligand>
        <name>S-adenosyl-L-methionine</name>
        <dbReference type="ChEBI" id="CHEBI:59789"/>
    </ligand>
</feature>
<dbReference type="GO" id="GO:0051539">
    <property type="term" value="F:4 iron, 4 sulfur cluster binding"/>
    <property type="evidence" value="ECO:0007669"/>
    <property type="project" value="UniProtKB-UniRule"/>
</dbReference>
<dbReference type="Gene3D" id="3.20.20.70">
    <property type="entry name" value="Aldolase class I"/>
    <property type="match status" value="1"/>
</dbReference>
<comment type="similarity">
    <text evidence="12">Belongs to the radical SAM superfamily. MoaA family.</text>
</comment>
<feature type="binding site" evidence="12">
    <location>
        <begin position="287"/>
        <end position="289"/>
    </location>
    <ligand>
        <name>GTP</name>
        <dbReference type="ChEBI" id="CHEBI:37565"/>
    </ligand>
</feature>
<evidence type="ECO:0000256" key="5">
    <source>
        <dbReference type="ARBA" id="ARBA00022741"/>
    </source>
</evidence>
<gene>
    <name evidence="12 15" type="primary">moaA</name>
    <name evidence="15" type="ORF">IPV69_24945</name>
</gene>
<dbReference type="SUPFAM" id="SSF102114">
    <property type="entry name" value="Radical SAM enzymes"/>
    <property type="match status" value="1"/>
</dbReference>
<dbReference type="CDD" id="cd21117">
    <property type="entry name" value="Twitch_MoaA"/>
    <property type="match status" value="1"/>
</dbReference>
<feature type="binding site" evidence="12">
    <location>
        <position position="32"/>
    </location>
    <ligand>
        <name>[4Fe-4S] cluster</name>
        <dbReference type="ChEBI" id="CHEBI:49883"/>
        <label>1</label>
        <note>4Fe-4S-S-AdoMet</note>
    </ligand>
</feature>
<keyword evidence="2 12" id="KW-0004">4Fe-4S</keyword>
<feature type="binding site" evidence="12">
    <location>
        <position position="163"/>
    </location>
    <ligand>
        <name>GTP</name>
        <dbReference type="ChEBI" id="CHEBI:37565"/>
    </ligand>
</feature>
<dbReference type="AlphaFoldDB" id="A0A7M2X496"/>
<comment type="cofactor">
    <cofactor evidence="12">
        <name>[4Fe-4S] cluster</name>
        <dbReference type="ChEBI" id="CHEBI:49883"/>
    </cofactor>
    <text evidence="12">Binds 2 [4Fe-4S] clusters. Binds 1 [4Fe-4S] cluster coordinated with 3 cysteines and an exchangeable S-adenosyl-L-methionine and 1 [4Fe-4S] cluster coordinated with 3 cysteines and the GTP-derived substrate.</text>
</comment>
<keyword evidence="6 12" id="KW-0408">Iron</keyword>
<dbReference type="GO" id="GO:0061798">
    <property type="term" value="F:GTP 3',8'-cyclase activity"/>
    <property type="evidence" value="ECO:0007669"/>
    <property type="project" value="UniProtKB-UniRule"/>
</dbReference>
<evidence type="ECO:0000256" key="3">
    <source>
        <dbReference type="ARBA" id="ARBA00022691"/>
    </source>
</evidence>
<dbReference type="SMART" id="SM00729">
    <property type="entry name" value="Elp3"/>
    <property type="match status" value="1"/>
</dbReference>
<comment type="subunit">
    <text evidence="12">Monomer and homodimer.</text>
</comment>
<organism evidence="15 16">
    <name type="scientific">Humisphaera borealis</name>
    <dbReference type="NCBI Taxonomy" id="2807512"/>
    <lineage>
        <taxon>Bacteria</taxon>
        <taxon>Pseudomonadati</taxon>
        <taxon>Planctomycetota</taxon>
        <taxon>Phycisphaerae</taxon>
        <taxon>Tepidisphaerales</taxon>
        <taxon>Tepidisphaeraceae</taxon>
        <taxon>Humisphaera</taxon>
    </lineage>
</organism>
<feature type="binding site" evidence="12">
    <location>
        <position position="102"/>
    </location>
    <ligand>
        <name>GTP</name>
        <dbReference type="ChEBI" id="CHEBI:37565"/>
    </ligand>
</feature>
<dbReference type="NCBIfam" id="TIGR02666">
    <property type="entry name" value="moaA"/>
    <property type="match status" value="1"/>
</dbReference>
<dbReference type="InterPro" id="IPR010505">
    <property type="entry name" value="MoaA_twitch"/>
</dbReference>
<evidence type="ECO:0000256" key="7">
    <source>
        <dbReference type="ARBA" id="ARBA00023014"/>
    </source>
</evidence>
<feature type="binding site" evidence="12">
    <location>
        <position position="34"/>
    </location>
    <ligand>
        <name>S-adenosyl-L-methionine</name>
        <dbReference type="ChEBI" id="CHEBI:59789"/>
    </ligand>
</feature>
<dbReference type="GO" id="GO:0046872">
    <property type="term" value="F:metal ion binding"/>
    <property type="evidence" value="ECO:0007669"/>
    <property type="project" value="UniProtKB-KW"/>
</dbReference>
<keyword evidence="7 12" id="KW-0411">Iron-sulfur</keyword>
<dbReference type="InterPro" id="IPR040064">
    <property type="entry name" value="MoaA-like"/>
</dbReference>
<dbReference type="InterPro" id="IPR006638">
    <property type="entry name" value="Elp3/MiaA/NifB-like_rSAM"/>
</dbReference>
<comment type="function">
    <text evidence="12">Catalyzes the cyclization of GTP to (8S)-3',8-cyclo-7,8-dihydroguanosine 5'-triphosphate.</text>
</comment>
<dbReference type="CDD" id="cd01335">
    <property type="entry name" value="Radical_SAM"/>
    <property type="match status" value="1"/>
</dbReference>
<evidence type="ECO:0000313" key="15">
    <source>
        <dbReference type="EMBL" id="QOV92543.1"/>
    </source>
</evidence>
<feature type="binding site" evidence="12">
    <location>
        <position position="299"/>
    </location>
    <ligand>
        <name>[4Fe-4S] cluster</name>
        <dbReference type="ChEBI" id="CHEBI:49883"/>
        <label>2</label>
        <note>4Fe-4S-substrate</note>
    </ligand>
</feature>